<dbReference type="Proteomes" id="UP000184251">
    <property type="component" value="Unassembled WGS sequence"/>
</dbReference>
<dbReference type="InterPro" id="IPR005467">
    <property type="entry name" value="His_kinase_dom"/>
</dbReference>
<dbReference type="PANTHER" id="PTHR45453">
    <property type="entry name" value="PHOSPHATE REGULON SENSOR PROTEIN PHOR"/>
    <property type="match status" value="1"/>
</dbReference>
<dbReference type="STRING" id="1120975.SAMN02746064_01339"/>
<dbReference type="GO" id="GO:0004721">
    <property type="term" value="F:phosphoprotein phosphatase activity"/>
    <property type="evidence" value="ECO:0007669"/>
    <property type="project" value="TreeGrafter"/>
</dbReference>
<dbReference type="OrthoDB" id="9813151at2"/>
<dbReference type="PANTHER" id="PTHR45453:SF1">
    <property type="entry name" value="PHOSPHATE REGULON SENSOR PROTEIN PHOR"/>
    <property type="match status" value="1"/>
</dbReference>
<accession>A0A1M4WWQ0</accession>
<evidence type="ECO:0000256" key="2">
    <source>
        <dbReference type="ARBA" id="ARBA00004370"/>
    </source>
</evidence>
<dbReference type="PROSITE" id="PS50109">
    <property type="entry name" value="HIS_KIN"/>
    <property type="match status" value="1"/>
</dbReference>
<keyword evidence="8" id="KW-1133">Transmembrane helix</keyword>
<dbReference type="GO" id="GO:0000155">
    <property type="term" value="F:phosphorelay sensor kinase activity"/>
    <property type="evidence" value="ECO:0007669"/>
    <property type="project" value="InterPro"/>
</dbReference>
<keyword evidence="4" id="KW-0597">Phosphoprotein</keyword>
<sequence>MQTFRKSLGIMFFVCAFISVLLVGLFVNFTVGNKFDKYVENIQEERRHQIINSLEAEYAIEGGWNENSGLNTLHDAYMGNYCLTLFDENKNIIWGMDPYDLRNRLHLGTMPIEDSGVYTTQSYNLEHNGEVVGFIEIGQYSALLLTGSDIEFKNAVNNSIFVGGGITMLATFMLGLYISKHFSEPVKKAANQSIALSKGEYGGVLSSRSRIVEIEMLRNSVNTLAERLEKQDGLRKRLISDISHEIRNPLNILQNNLEAMMDGIIPIDDESLNMINDEVIRFGKLLENLNALNDLEDQNAEFIFEETNLQEILKEVCMKFEITAKSKNVELEFISDQEENSWVSADKSKLKQVFINLISNAVKYNVDGGRVEVLLTTKDGKPAVAVKDTGVGISKEDVPYIFERLYRDDKSRNMVEGNGLGLSIAKKILEYHNASIAVKSSLGIGSVFEVVFNV</sequence>
<dbReference type="GO" id="GO:0016036">
    <property type="term" value="P:cellular response to phosphate starvation"/>
    <property type="evidence" value="ECO:0007669"/>
    <property type="project" value="TreeGrafter"/>
</dbReference>
<dbReference type="Gene3D" id="1.10.287.130">
    <property type="match status" value="1"/>
</dbReference>
<reference evidence="11 12" key="1">
    <citation type="submission" date="2016-11" db="EMBL/GenBank/DDBJ databases">
        <authorList>
            <person name="Jaros S."/>
            <person name="Januszkiewicz K."/>
            <person name="Wedrychowicz H."/>
        </authorList>
    </citation>
    <scope>NUCLEOTIDE SEQUENCE [LARGE SCALE GENOMIC DNA]</scope>
    <source>
        <strain evidence="11 12">DSM 14828</strain>
    </source>
</reference>
<dbReference type="AlphaFoldDB" id="A0A1M4WWQ0"/>
<dbReference type="SMART" id="SM00387">
    <property type="entry name" value="HATPase_c"/>
    <property type="match status" value="1"/>
</dbReference>
<dbReference type="InterPro" id="IPR036097">
    <property type="entry name" value="HisK_dim/P_sf"/>
</dbReference>
<keyword evidence="8" id="KW-0472">Membrane</keyword>
<dbReference type="InterPro" id="IPR003661">
    <property type="entry name" value="HisK_dim/P_dom"/>
</dbReference>
<dbReference type="CDD" id="cd00082">
    <property type="entry name" value="HisKA"/>
    <property type="match status" value="1"/>
</dbReference>
<name>A0A1M4WWQ0_9FIRM</name>
<evidence type="ECO:0000256" key="4">
    <source>
        <dbReference type="ARBA" id="ARBA00022553"/>
    </source>
</evidence>
<gene>
    <name evidence="11" type="ORF">SAMN02746064_01339</name>
</gene>
<feature type="domain" description="HAMP" evidence="10">
    <location>
        <begin position="180"/>
        <end position="233"/>
    </location>
</feature>
<evidence type="ECO:0000313" key="11">
    <source>
        <dbReference type="EMBL" id="SHE85674.1"/>
    </source>
</evidence>
<keyword evidence="7" id="KW-0902">Two-component regulatory system</keyword>
<dbReference type="InterPro" id="IPR004358">
    <property type="entry name" value="Sig_transdc_His_kin-like_C"/>
</dbReference>
<feature type="domain" description="Histidine kinase" evidence="9">
    <location>
        <begin position="241"/>
        <end position="454"/>
    </location>
</feature>
<keyword evidence="6 11" id="KW-0418">Kinase</keyword>
<comment type="subcellular location">
    <subcellularLocation>
        <location evidence="2">Membrane</location>
    </subcellularLocation>
</comment>
<dbReference type="InterPro" id="IPR050351">
    <property type="entry name" value="BphY/WalK/GraS-like"/>
</dbReference>
<comment type="catalytic activity">
    <reaction evidence="1">
        <text>ATP + protein L-histidine = ADP + protein N-phospho-L-histidine.</text>
        <dbReference type="EC" id="2.7.13.3"/>
    </reaction>
</comment>
<dbReference type="EC" id="2.7.13.3" evidence="3"/>
<evidence type="ECO:0000259" key="9">
    <source>
        <dbReference type="PROSITE" id="PS50109"/>
    </source>
</evidence>
<keyword evidence="12" id="KW-1185">Reference proteome</keyword>
<feature type="transmembrane region" description="Helical" evidence="8">
    <location>
        <begin position="7"/>
        <end position="27"/>
    </location>
</feature>
<evidence type="ECO:0000256" key="3">
    <source>
        <dbReference type="ARBA" id="ARBA00012438"/>
    </source>
</evidence>
<evidence type="ECO:0000256" key="8">
    <source>
        <dbReference type="SAM" id="Phobius"/>
    </source>
</evidence>
<dbReference type="Pfam" id="PF00512">
    <property type="entry name" value="HisKA"/>
    <property type="match status" value="1"/>
</dbReference>
<evidence type="ECO:0000259" key="10">
    <source>
        <dbReference type="PROSITE" id="PS50885"/>
    </source>
</evidence>
<dbReference type="PROSITE" id="PS50885">
    <property type="entry name" value="HAMP"/>
    <property type="match status" value="1"/>
</dbReference>
<evidence type="ECO:0000256" key="6">
    <source>
        <dbReference type="ARBA" id="ARBA00022777"/>
    </source>
</evidence>
<dbReference type="SUPFAM" id="SSF47384">
    <property type="entry name" value="Homodimeric domain of signal transducing histidine kinase"/>
    <property type="match status" value="1"/>
</dbReference>
<dbReference type="InterPro" id="IPR003594">
    <property type="entry name" value="HATPase_dom"/>
</dbReference>
<dbReference type="GO" id="GO:0005886">
    <property type="term" value="C:plasma membrane"/>
    <property type="evidence" value="ECO:0007669"/>
    <property type="project" value="TreeGrafter"/>
</dbReference>
<dbReference type="InterPro" id="IPR036890">
    <property type="entry name" value="HATPase_C_sf"/>
</dbReference>
<feature type="transmembrane region" description="Helical" evidence="8">
    <location>
        <begin position="160"/>
        <end position="178"/>
    </location>
</feature>
<dbReference type="FunFam" id="3.30.565.10:FF:000006">
    <property type="entry name" value="Sensor histidine kinase WalK"/>
    <property type="match status" value="1"/>
</dbReference>
<evidence type="ECO:0000313" key="12">
    <source>
        <dbReference type="Proteomes" id="UP000184251"/>
    </source>
</evidence>
<dbReference type="PRINTS" id="PR00344">
    <property type="entry name" value="BCTRLSENSOR"/>
</dbReference>
<dbReference type="SUPFAM" id="SSF55874">
    <property type="entry name" value="ATPase domain of HSP90 chaperone/DNA topoisomerase II/histidine kinase"/>
    <property type="match status" value="1"/>
</dbReference>
<evidence type="ECO:0000256" key="1">
    <source>
        <dbReference type="ARBA" id="ARBA00000085"/>
    </source>
</evidence>
<protein>
    <recommendedName>
        <fullName evidence="3">histidine kinase</fullName>
        <ecNumber evidence="3">2.7.13.3</ecNumber>
    </recommendedName>
</protein>
<dbReference type="Gene3D" id="3.30.565.10">
    <property type="entry name" value="Histidine kinase-like ATPase, C-terminal domain"/>
    <property type="match status" value="1"/>
</dbReference>
<dbReference type="SMART" id="SM00388">
    <property type="entry name" value="HisKA"/>
    <property type="match status" value="1"/>
</dbReference>
<evidence type="ECO:0000256" key="7">
    <source>
        <dbReference type="ARBA" id="ARBA00023012"/>
    </source>
</evidence>
<dbReference type="Gene3D" id="6.10.340.10">
    <property type="match status" value="1"/>
</dbReference>
<keyword evidence="5" id="KW-0808">Transferase</keyword>
<organism evidence="11 12">
    <name type="scientific">Alkalibacter saccharofermentans DSM 14828</name>
    <dbReference type="NCBI Taxonomy" id="1120975"/>
    <lineage>
        <taxon>Bacteria</taxon>
        <taxon>Bacillati</taxon>
        <taxon>Bacillota</taxon>
        <taxon>Clostridia</taxon>
        <taxon>Eubacteriales</taxon>
        <taxon>Eubacteriaceae</taxon>
        <taxon>Alkalibacter</taxon>
    </lineage>
</organism>
<proteinExistence type="predicted"/>
<dbReference type="Pfam" id="PF02518">
    <property type="entry name" value="HATPase_c"/>
    <property type="match status" value="1"/>
</dbReference>
<evidence type="ECO:0000256" key="5">
    <source>
        <dbReference type="ARBA" id="ARBA00022679"/>
    </source>
</evidence>
<dbReference type="InterPro" id="IPR003660">
    <property type="entry name" value="HAMP_dom"/>
</dbReference>
<keyword evidence="8" id="KW-0812">Transmembrane</keyword>
<dbReference type="RefSeq" id="WP_073270401.1">
    <property type="nucleotide sequence ID" value="NZ_FQTU01000008.1"/>
</dbReference>
<dbReference type="EMBL" id="FQTU01000008">
    <property type="protein sequence ID" value="SHE85674.1"/>
    <property type="molecule type" value="Genomic_DNA"/>
</dbReference>